<dbReference type="InterPro" id="IPR005521">
    <property type="entry name" value="Attacin_C"/>
</dbReference>
<evidence type="ECO:0000256" key="2">
    <source>
        <dbReference type="ARBA" id="ARBA00007550"/>
    </source>
</evidence>
<evidence type="ECO:0000259" key="8">
    <source>
        <dbReference type="Pfam" id="PF03769"/>
    </source>
</evidence>
<accession>T1H697</accession>
<keyword evidence="6" id="KW-0391">Immunity</keyword>
<keyword evidence="10" id="KW-1185">Reference proteome</keyword>
<evidence type="ECO:0000256" key="6">
    <source>
        <dbReference type="ARBA" id="ARBA00022859"/>
    </source>
</evidence>
<dbReference type="HOGENOM" id="CLU_3401382_0_0_1"/>
<evidence type="ECO:0000313" key="10">
    <source>
        <dbReference type="Proteomes" id="UP000015102"/>
    </source>
</evidence>
<sequence length="31" mass="3315">HTKVDLTGKANLWQSVNKATSLDLTGTASRT</sequence>
<comment type="subcellular location">
    <subcellularLocation>
        <location evidence="1">Secreted</location>
    </subcellularLocation>
</comment>
<feature type="domain" description="Attacin C-terminal" evidence="8">
    <location>
        <begin position="2"/>
        <end position="31"/>
    </location>
</feature>
<dbReference type="GO" id="GO:0045087">
    <property type="term" value="P:innate immune response"/>
    <property type="evidence" value="ECO:0007669"/>
    <property type="project" value="UniProtKB-KW"/>
</dbReference>
<keyword evidence="5" id="KW-0399">Innate immunity</keyword>
<dbReference type="Pfam" id="PF03769">
    <property type="entry name" value="Attacin_C"/>
    <property type="match status" value="1"/>
</dbReference>
<name>T1H697_MEGSC</name>
<reference evidence="9" key="2">
    <citation type="submission" date="2015-06" db="UniProtKB">
        <authorList>
            <consortium name="EnsemblMetazoa"/>
        </authorList>
    </citation>
    <scope>IDENTIFICATION</scope>
</reference>
<dbReference type="EnsemblMetazoa" id="MESCA012230-RA">
    <property type="protein sequence ID" value="MESCA012230-PA"/>
    <property type="gene ID" value="MESCA012230"/>
</dbReference>
<dbReference type="GO" id="GO:0042742">
    <property type="term" value="P:defense response to bacterium"/>
    <property type="evidence" value="ECO:0007669"/>
    <property type="project" value="UniProtKB-KW"/>
</dbReference>
<proteinExistence type="inferred from homology"/>
<evidence type="ECO:0000256" key="5">
    <source>
        <dbReference type="ARBA" id="ARBA00022588"/>
    </source>
</evidence>
<protein>
    <recommendedName>
        <fullName evidence="8">Attacin C-terminal domain-containing protein</fullName>
    </recommendedName>
</protein>
<evidence type="ECO:0000313" key="9">
    <source>
        <dbReference type="EnsemblMetazoa" id="MESCA012230-PA"/>
    </source>
</evidence>
<reference evidence="10" key="1">
    <citation type="submission" date="2013-02" db="EMBL/GenBank/DDBJ databases">
        <authorList>
            <person name="Hughes D."/>
        </authorList>
    </citation>
    <scope>NUCLEOTIDE SEQUENCE</scope>
    <source>
        <strain>Durham</strain>
        <strain evidence="10">NC isolate 2 -- Noor lab</strain>
    </source>
</reference>
<evidence type="ECO:0000256" key="3">
    <source>
        <dbReference type="ARBA" id="ARBA00022525"/>
    </source>
</evidence>
<dbReference type="AlphaFoldDB" id="T1H697"/>
<dbReference type="Proteomes" id="UP000015102">
    <property type="component" value="Unassembled WGS sequence"/>
</dbReference>
<keyword evidence="4" id="KW-0929">Antimicrobial</keyword>
<dbReference type="GO" id="GO:0005576">
    <property type="term" value="C:extracellular region"/>
    <property type="evidence" value="ECO:0007669"/>
    <property type="project" value="UniProtKB-SubCell"/>
</dbReference>
<organism evidence="9 10">
    <name type="scientific">Megaselia scalaris</name>
    <name type="common">Humpbacked fly</name>
    <name type="synonym">Phora scalaris</name>
    <dbReference type="NCBI Taxonomy" id="36166"/>
    <lineage>
        <taxon>Eukaryota</taxon>
        <taxon>Metazoa</taxon>
        <taxon>Ecdysozoa</taxon>
        <taxon>Arthropoda</taxon>
        <taxon>Hexapoda</taxon>
        <taxon>Insecta</taxon>
        <taxon>Pterygota</taxon>
        <taxon>Neoptera</taxon>
        <taxon>Endopterygota</taxon>
        <taxon>Diptera</taxon>
        <taxon>Brachycera</taxon>
        <taxon>Muscomorpha</taxon>
        <taxon>Platypezoidea</taxon>
        <taxon>Phoridae</taxon>
        <taxon>Megaseliini</taxon>
        <taxon>Megaselia</taxon>
    </lineage>
</organism>
<evidence type="ECO:0000256" key="7">
    <source>
        <dbReference type="ARBA" id="ARBA00023022"/>
    </source>
</evidence>
<evidence type="ECO:0000256" key="1">
    <source>
        <dbReference type="ARBA" id="ARBA00004613"/>
    </source>
</evidence>
<comment type="similarity">
    <text evidence="2">Belongs to the attacin/sarcotoxin-2 family.</text>
</comment>
<keyword evidence="7" id="KW-0044">Antibiotic</keyword>
<keyword evidence="3" id="KW-0964">Secreted</keyword>
<evidence type="ECO:0000256" key="4">
    <source>
        <dbReference type="ARBA" id="ARBA00022529"/>
    </source>
</evidence>